<dbReference type="Proteomes" id="UP001189773">
    <property type="component" value="Unassembled WGS sequence"/>
</dbReference>
<feature type="transmembrane region" description="Helical" evidence="7">
    <location>
        <begin position="33"/>
        <end position="51"/>
    </location>
</feature>
<evidence type="ECO:0000313" key="10">
    <source>
        <dbReference type="EMBL" id="CAJ0808012.1"/>
    </source>
</evidence>
<comment type="subcellular location">
    <subcellularLocation>
        <location evidence="1">Cell membrane</location>
        <topology evidence="1">Multi-pass membrane protein</topology>
    </subcellularLocation>
</comment>
<dbReference type="SUPFAM" id="SSF53649">
    <property type="entry name" value="Alkaline phosphatase-like"/>
    <property type="match status" value="1"/>
</dbReference>
<gene>
    <name evidence="9" type="ORF">LMG18095_01374</name>
    <name evidence="10" type="ORF">R77560_04658</name>
</gene>
<dbReference type="InterPro" id="IPR017850">
    <property type="entry name" value="Alkaline_phosphatase_core_sf"/>
</dbReference>
<protein>
    <recommendedName>
        <fullName evidence="8">Sulfatase N-terminal domain-containing protein</fullName>
    </recommendedName>
</protein>
<keyword evidence="12" id="KW-1185">Reference proteome</keyword>
<dbReference type="RefSeq" id="WP_012435372.1">
    <property type="nucleotide sequence ID" value="NZ_CATWDO010000002.1"/>
</dbReference>
<keyword evidence="4 7" id="KW-1133">Transmembrane helix</keyword>
<dbReference type="PANTHER" id="PTHR47371:SF3">
    <property type="entry name" value="PHOSPHOGLYCEROL TRANSFERASE I"/>
    <property type="match status" value="1"/>
</dbReference>
<dbReference type="PANTHER" id="PTHR47371">
    <property type="entry name" value="LIPOTEICHOIC ACID SYNTHASE"/>
    <property type="match status" value="1"/>
</dbReference>
<organism evidence="10 11">
    <name type="scientific">Ralstonia thomasii</name>
    <dbReference type="NCBI Taxonomy" id="3058596"/>
    <lineage>
        <taxon>Bacteria</taxon>
        <taxon>Pseudomonadati</taxon>
        <taxon>Pseudomonadota</taxon>
        <taxon>Betaproteobacteria</taxon>
        <taxon>Burkholderiales</taxon>
        <taxon>Burkholderiaceae</taxon>
        <taxon>Ralstonia</taxon>
    </lineage>
</organism>
<evidence type="ECO:0000256" key="3">
    <source>
        <dbReference type="ARBA" id="ARBA00022692"/>
    </source>
</evidence>
<dbReference type="AlphaFoldDB" id="A0AAD2F6F8"/>
<dbReference type="Proteomes" id="UP001189756">
    <property type="component" value="Unassembled WGS sequence"/>
</dbReference>
<evidence type="ECO:0000259" key="8">
    <source>
        <dbReference type="Pfam" id="PF00884"/>
    </source>
</evidence>
<keyword evidence="2" id="KW-1003">Cell membrane</keyword>
<comment type="caution">
    <text evidence="10">The sequence shown here is derived from an EMBL/GenBank/DDBJ whole genome shotgun (WGS) entry which is preliminary data.</text>
</comment>
<reference evidence="10 12" key="1">
    <citation type="submission" date="2023-07" db="EMBL/GenBank/DDBJ databases">
        <authorList>
            <person name="Peeters C."/>
        </authorList>
    </citation>
    <scope>NUCLEOTIDE SEQUENCE</scope>
    <source>
        <strain evidence="9 12">LMG 18095</strain>
        <strain evidence="10">R-77560</strain>
    </source>
</reference>
<dbReference type="Gene3D" id="3.40.720.10">
    <property type="entry name" value="Alkaline Phosphatase, subunit A"/>
    <property type="match status" value="1"/>
</dbReference>
<sequence length="525" mass="57273">MPGAAIFLLALAMSFLPDAIALPRSAPPWRRNAAALATHGFSVATVFLLTLAVSARPVFAGFVAVSLTGLLAVVSNAKYASLREPLVFSDLSLFSQLFRHPRMYLPFLSFANVLALGFGVAVFVGMLVLSMPLQGASRGLLLAGAAASFLLHAWAVRTLRLTMQPDADQRQHGFYAVFVAYLLNGLRPTTAAALRTAMSHGPFSRTAEPTVRPDVIVIQSESFFDARRLGLAVRADLLPNFDAACAEAVQCGQLEVPAWGANTMRTEFAVLSGLDSGAQGYAKFYPYAYIRQPCTSLAGWFRRADYRTVAMHPYHGDFFGRHRVLPLMHFDRFLDIRHFNKAQRAGPYVADLAVADAIQVELEAAGDSPAFVFAMTIENHGPLHLEHVAPGEAASYHAFGEGKPWNDLTAYLRHLANADAMIGQLTRYLATRKRPAILCFYGDHVPALPAVYRQTDHLPIHSDYLLWRSDAASAPPSQQKRMRVHAESLGQLLIDCISAPLPASRDAGASRTNAASTESQQQQQQ</sequence>
<feature type="transmembrane region" description="Helical" evidence="7">
    <location>
        <begin position="58"/>
        <end position="77"/>
    </location>
</feature>
<evidence type="ECO:0000313" key="11">
    <source>
        <dbReference type="Proteomes" id="UP001189756"/>
    </source>
</evidence>
<evidence type="ECO:0000313" key="12">
    <source>
        <dbReference type="Proteomes" id="UP001189773"/>
    </source>
</evidence>
<feature type="region of interest" description="Disordered" evidence="6">
    <location>
        <begin position="504"/>
        <end position="525"/>
    </location>
</feature>
<feature type="compositionally biased region" description="Polar residues" evidence="6">
    <location>
        <begin position="510"/>
        <end position="519"/>
    </location>
</feature>
<dbReference type="EMBL" id="CATZAZ010000018">
    <property type="protein sequence ID" value="CAJ0808012.1"/>
    <property type="molecule type" value="Genomic_DNA"/>
</dbReference>
<evidence type="ECO:0000256" key="6">
    <source>
        <dbReference type="SAM" id="MobiDB-lite"/>
    </source>
</evidence>
<keyword evidence="3 7" id="KW-0812">Transmembrane</keyword>
<accession>A0AAD2F6F8</accession>
<evidence type="ECO:0000256" key="1">
    <source>
        <dbReference type="ARBA" id="ARBA00004651"/>
    </source>
</evidence>
<evidence type="ECO:0000256" key="2">
    <source>
        <dbReference type="ARBA" id="ARBA00022475"/>
    </source>
</evidence>
<dbReference type="CDD" id="cd16015">
    <property type="entry name" value="LTA_synthase"/>
    <property type="match status" value="1"/>
</dbReference>
<feature type="domain" description="Sulfatase N-terminal" evidence="8">
    <location>
        <begin position="213"/>
        <end position="485"/>
    </location>
</feature>
<feature type="transmembrane region" description="Helical" evidence="7">
    <location>
        <begin position="103"/>
        <end position="128"/>
    </location>
</feature>
<keyword evidence="5 7" id="KW-0472">Membrane</keyword>
<evidence type="ECO:0000256" key="4">
    <source>
        <dbReference type="ARBA" id="ARBA00022989"/>
    </source>
</evidence>
<dbReference type="EMBL" id="CATZAR010000002">
    <property type="protein sequence ID" value="CAJ0785846.1"/>
    <property type="molecule type" value="Genomic_DNA"/>
</dbReference>
<dbReference type="Pfam" id="PF00884">
    <property type="entry name" value="Sulfatase"/>
    <property type="match status" value="1"/>
</dbReference>
<evidence type="ECO:0000256" key="5">
    <source>
        <dbReference type="ARBA" id="ARBA00023136"/>
    </source>
</evidence>
<feature type="transmembrane region" description="Helical" evidence="7">
    <location>
        <begin position="140"/>
        <end position="156"/>
    </location>
</feature>
<evidence type="ECO:0000256" key="7">
    <source>
        <dbReference type="SAM" id="Phobius"/>
    </source>
</evidence>
<dbReference type="GO" id="GO:0005886">
    <property type="term" value="C:plasma membrane"/>
    <property type="evidence" value="ECO:0007669"/>
    <property type="project" value="UniProtKB-SubCell"/>
</dbReference>
<proteinExistence type="predicted"/>
<dbReference type="InterPro" id="IPR050448">
    <property type="entry name" value="OpgB/LTA_synthase_biosynth"/>
</dbReference>
<name>A0AAD2F6F8_9RALS</name>
<evidence type="ECO:0000313" key="9">
    <source>
        <dbReference type="EMBL" id="CAJ0785846.1"/>
    </source>
</evidence>
<dbReference type="InterPro" id="IPR000917">
    <property type="entry name" value="Sulfatase_N"/>
</dbReference>